<feature type="non-terminal residue" evidence="2">
    <location>
        <position position="112"/>
    </location>
</feature>
<dbReference type="EMBL" id="CAJNIZ010014646">
    <property type="protein sequence ID" value="CAE7364461.1"/>
    <property type="molecule type" value="Genomic_DNA"/>
</dbReference>
<evidence type="ECO:0000313" key="3">
    <source>
        <dbReference type="Proteomes" id="UP000649617"/>
    </source>
</evidence>
<organism evidence="2 3">
    <name type="scientific">Symbiodinium pilosum</name>
    <name type="common">Dinoflagellate</name>
    <dbReference type="NCBI Taxonomy" id="2952"/>
    <lineage>
        <taxon>Eukaryota</taxon>
        <taxon>Sar</taxon>
        <taxon>Alveolata</taxon>
        <taxon>Dinophyceae</taxon>
        <taxon>Suessiales</taxon>
        <taxon>Symbiodiniaceae</taxon>
        <taxon>Symbiodinium</taxon>
    </lineage>
</organism>
<feature type="region of interest" description="Disordered" evidence="1">
    <location>
        <begin position="49"/>
        <end position="112"/>
    </location>
</feature>
<evidence type="ECO:0000313" key="2">
    <source>
        <dbReference type="EMBL" id="CAE7364461.1"/>
    </source>
</evidence>
<name>A0A812Q4P0_SYMPI</name>
<dbReference type="Proteomes" id="UP000649617">
    <property type="component" value="Unassembled WGS sequence"/>
</dbReference>
<reference evidence="2" key="1">
    <citation type="submission" date="2021-02" db="EMBL/GenBank/DDBJ databases">
        <authorList>
            <person name="Dougan E. K."/>
            <person name="Rhodes N."/>
            <person name="Thang M."/>
            <person name="Chan C."/>
        </authorList>
    </citation>
    <scope>NUCLEOTIDE SEQUENCE</scope>
</reference>
<dbReference type="AlphaFoldDB" id="A0A812Q4P0"/>
<accession>A0A812Q4P0</accession>
<sequence length="112" mass="13956">MHQERTAAGAPEFKLRFRCIRVADSRRFGLEEAVEIWHALQESLAMAREDRRHRRQRLQDAVPRQGETPEQRRQARVEKERILQQKREEQQRKQRLRQYKRWQREEKRQQKK</sequence>
<feature type="compositionally biased region" description="Basic and acidic residues" evidence="1">
    <location>
        <begin position="102"/>
        <end position="112"/>
    </location>
</feature>
<proteinExistence type="predicted"/>
<feature type="compositionally biased region" description="Basic and acidic residues" evidence="1">
    <location>
        <begin position="67"/>
        <end position="92"/>
    </location>
</feature>
<keyword evidence="3" id="KW-1185">Reference proteome</keyword>
<comment type="caution">
    <text evidence="2">The sequence shown here is derived from an EMBL/GenBank/DDBJ whole genome shotgun (WGS) entry which is preliminary data.</text>
</comment>
<evidence type="ECO:0000256" key="1">
    <source>
        <dbReference type="SAM" id="MobiDB-lite"/>
    </source>
</evidence>
<gene>
    <name evidence="2" type="ORF">SPIL2461_LOCUS8766</name>
</gene>
<protein>
    <submittedName>
        <fullName evidence="2">Uncharacterized protein</fullName>
    </submittedName>
</protein>